<dbReference type="InterPro" id="IPR043519">
    <property type="entry name" value="NT_sf"/>
</dbReference>
<protein>
    <recommendedName>
        <fullName evidence="3">Nucleotidyltransferase family protein</fullName>
    </recommendedName>
</protein>
<keyword evidence="2" id="KW-1185">Reference proteome</keyword>
<comment type="caution">
    <text evidence="1">The sequence shown here is derived from an EMBL/GenBank/DDBJ whole genome shotgun (WGS) entry which is preliminary data.</text>
</comment>
<evidence type="ECO:0000313" key="2">
    <source>
        <dbReference type="Proteomes" id="UP000748752"/>
    </source>
</evidence>
<sequence length="187" mass="20946">MDFLQVLRQVGQRLEAARVRFALIGGFAMALRGVQRATVDLDFLLMLDDLERADEILRSAGYSRDFHSENVSHYIGEPPDLGRIDILHAFRGPSLSMLRRADQIPVADGLTLPVARVEDIVGLKVQAAVNDPQRAAADWADIKLLVEARAALGRALDWELIKDYLHIFGLDAELPRIEGWYGKTDRD</sequence>
<organism evidence="1 2">
    <name type="scientific">Thiohalocapsa halophila</name>
    <dbReference type="NCBI Taxonomy" id="69359"/>
    <lineage>
        <taxon>Bacteria</taxon>
        <taxon>Pseudomonadati</taxon>
        <taxon>Pseudomonadota</taxon>
        <taxon>Gammaproteobacteria</taxon>
        <taxon>Chromatiales</taxon>
        <taxon>Chromatiaceae</taxon>
        <taxon>Thiohalocapsa</taxon>
    </lineage>
</organism>
<evidence type="ECO:0000313" key="1">
    <source>
        <dbReference type="EMBL" id="MBK1631330.1"/>
    </source>
</evidence>
<dbReference type="EMBL" id="NRRV01000024">
    <property type="protein sequence ID" value="MBK1631330.1"/>
    <property type="molecule type" value="Genomic_DNA"/>
</dbReference>
<accession>A0ABS1CHI9</accession>
<evidence type="ECO:0008006" key="3">
    <source>
        <dbReference type="Google" id="ProtNLM"/>
    </source>
</evidence>
<dbReference type="Gene3D" id="3.30.460.40">
    <property type="match status" value="1"/>
</dbReference>
<dbReference type="SUPFAM" id="SSF81301">
    <property type="entry name" value="Nucleotidyltransferase"/>
    <property type="match status" value="1"/>
</dbReference>
<reference evidence="1 2" key="1">
    <citation type="journal article" date="2020" name="Microorganisms">
        <title>Osmotic Adaptation and Compatible Solute Biosynthesis of Phototrophic Bacteria as Revealed from Genome Analyses.</title>
        <authorList>
            <person name="Imhoff J.F."/>
            <person name="Rahn T."/>
            <person name="Kunzel S."/>
            <person name="Keller A."/>
            <person name="Neulinger S.C."/>
        </authorList>
    </citation>
    <scope>NUCLEOTIDE SEQUENCE [LARGE SCALE GENOMIC DNA]</scope>
    <source>
        <strain evidence="1 2">DSM 6210</strain>
    </source>
</reference>
<dbReference type="Proteomes" id="UP000748752">
    <property type="component" value="Unassembled WGS sequence"/>
</dbReference>
<proteinExistence type="predicted"/>
<name>A0ABS1CHI9_9GAMM</name>
<dbReference type="RefSeq" id="WP_200237379.1">
    <property type="nucleotide sequence ID" value="NZ_NRRV01000024.1"/>
</dbReference>
<gene>
    <name evidence="1" type="ORF">CKO31_11385</name>
</gene>